<dbReference type="RefSeq" id="WP_092493421.1">
    <property type="nucleotide sequence ID" value="NZ_FNKD01000003.1"/>
</dbReference>
<accession>A0A1H1DWA8</accession>
<evidence type="ECO:0000313" key="2">
    <source>
        <dbReference type="EMBL" id="SDQ80801.1"/>
    </source>
</evidence>
<protein>
    <submittedName>
        <fullName evidence="2">Predicted choloylglycine hydrolase</fullName>
    </submittedName>
</protein>
<reference evidence="2 3" key="1">
    <citation type="submission" date="2016-10" db="EMBL/GenBank/DDBJ databases">
        <authorList>
            <person name="de Groot N.N."/>
        </authorList>
    </citation>
    <scope>NUCLEOTIDE SEQUENCE [LARGE SCALE GENOMIC DNA]</scope>
    <source>
        <strain evidence="2 3">CGMCC 1.10449</strain>
    </source>
</reference>
<dbReference type="STRING" id="553311.SAMN05216231_2610"/>
<dbReference type="AlphaFoldDB" id="A0A1H1DWA8"/>
<dbReference type="CDD" id="cd01935">
    <property type="entry name" value="Ntn_CGH_like"/>
    <property type="match status" value="1"/>
</dbReference>
<dbReference type="InterPro" id="IPR005079">
    <property type="entry name" value="Peptidase_C45_hydrolase"/>
</dbReference>
<dbReference type="InterPro" id="IPR047794">
    <property type="entry name" value="C45_proenzyme-like"/>
</dbReference>
<evidence type="ECO:0000259" key="1">
    <source>
        <dbReference type="Pfam" id="PF03417"/>
    </source>
</evidence>
<proteinExistence type="predicted"/>
<dbReference type="NCBIfam" id="NF040521">
    <property type="entry name" value="C45_proenzyme"/>
    <property type="match status" value="1"/>
</dbReference>
<dbReference type="Gene3D" id="3.60.60.10">
    <property type="entry name" value="Penicillin V Acylase, Chain A"/>
    <property type="match status" value="1"/>
</dbReference>
<keyword evidence="2" id="KW-0378">Hydrolase</keyword>
<dbReference type="InterPro" id="IPR047801">
    <property type="entry name" value="Peptidase_C45"/>
</dbReference>
<dbReference type="SUPFAM" id="SSF56235">
    <property type="entry name" value="N-terminal nucleophile aminohydrolases (Ntn hydrolases)"/>
    <property type="match status" value="1"/>
</dbReference>
<keyword evidence="3" id="KW-1185">Reference proteome</keyword>
<evidence type="ECO:0000313" key="3">
    <source>
        <dbReference type="Proteomes" id="UP000199444"/>
    </source>
</evidence>
<sequence>MLKQFYSDVIQYKGTHYDYGYFQGELLKDSTILPNREKQWGPKKNRHFLINPDEYKNIMSKFAPAILDEIRGLADALHMNMEKAFRLFGGYYLEYTRSGCSIFTDSNFMVRNYDSNPKGYEGRYMLYEPTDQGLAVIGPSMQITGRIDGMNEKGLVMGYNFTHSKKSGDGFLCNMIGRLILETCASVDEAISLLKEIPHRHSFSYVLLDSTGESYVVEASPRKVVVRKSNVCTNHFQLLDEENRYRLEESRHREKTIQQKQLQAMNPYQAFKVMNDPAHSVFSKKYDAAAGTIHTSTYFPKELKAWFVIGPNREPVIFDFTKWIQGDKINIKRIKGNLEYAGSFVNMEYLFDPSARYGLE</sequence>
<dbReference type="GO" id="GO:0016787">
    <property type="term" value="F:hydrolase activity"/>
    <property type="evidence" value="ECO:0007669"/>
    <property type="project" value="UniProtKB-KW"/>
</dbReference>
<dbReference type="PANTHER" id="PTHR34180">
    <property type="entry name" value="PEPTIDASE C45"/>
    <property type="match status" value="1"/>
</dbReference>
<organism evidence="2 3">
    <name type="scientific">Virgibacillus salinus</name>
    <dbReference type="NCBI Taxonomy" id="553311"/>
    <lineage>
        <taxon>Bacteria</taxon>
        <taxon>Bacillati</taxon>
        <taxon>Bacillota</taxon>
        <taxon>Bacilli</taxon>
        <taxon>Bacillales</taxon>
        <taxon>Bacillaceae</taxon>
        <taxon>Virgibacillus</taxon>
    </lineage>
</organism>
<dbReference type="Proteomes" id="UP000199444">
    <property type="component" value="Unassembled WGS sequence"/>
</dbReference>
<dbReference type="InterPro" id="IPR029055">
    <property type="entry name" value="Ntn_hydrolases_N"/>
</dbReference>
<feature type="domain" description="Peptidase C45 hydrolase" evidence="1">
    <location>
        <begin position="106"/>
        <end position="313"/>
    </location>
</feature>
<name>A0A1H1DWA8_9BACI</name>
<dbReference type="PANTHER" id="PTHR34180:SF1">
    <property type="entry name" value="BETA-ALANYL-DOPAMINE_CARCININE HYDROLASE"/>
    <property type="match status" value="1"/>
</dbReference>
<dbReference type="EMBL" id="FNKD01000003">
    <property type="protein sequence ID" value="SDQ80801.1"/>
    <property type="molecule type" value="Genomic_DNA"/>
</dbReference>
<dbReference type="Pfam" id="PF03417">
    <property type="entry name" value="AAT"/>
    <property type="match status" value="1"/>
</dbReference>
<gene>
    <name evidence="2" type="ORF">SAMN05216231_2610</name>
</gene>